<keyword evidence="4" id="KW-1185">Reference proteome</keyword>
<reference evidence="3 4" key="1">
    <citation type="submission" date="2016-10" db="EMBL/GenBank/DDBJ databases">
        <authorList>
            <person name="de Groot N.N."/>
        </authorList>
    </citation>
    <scope>NUCLEOTIDE SEQUENCE [LARGE SCALE GENOMIC DNA]</scope>
    <source>
        <strain evidence="3">MBHS1</strain>
    </source>
</reference>
<feature type="domain" description="PKD" evidence="2">
    <location>
        <begin position="356"/>
        <end position="445"/>
    </location>
</feature>
<evidence type="ECO:0000256" key="1">
    <source>
        <dbReference type="SAM" id="SignalP"/>
    </source>
</evidence>
<dbReference type="SMART" id="SM00089">
    <property type="entry name" value="PKD"/>
    <property type="match status" value="3"/>
</dbReference>
<dbReference type="InterPro" id="IPR011460">
    <property type="entry name" value="Lcl_C"/>
</dbReference>
<name>A0A1H6FIM8_9GAMM</name>
<dbReference type="AlphaFoldDB" id="A0A1H6FIM8"/>
<feature type="domain" description="PKD" evidence="2">
    <location>
        <begin position="447"/>
        <end position="536"/>
    </location>
</feature>
<dbReference type="InterPro" id="IPR022409">
    <property type="entry name" value="PKD/Chitinase_dom"/>
</dbReference>
<dbReference type="InterPro" id="IPR035986">
    <property type="entry name" value="PKD_dom_sf"/>
</dbReference>
<dbReference type="EC" id="3.4.24.3" evidence="3"/>
<dbReference type="EMBL" id="FMSV02000557">
    <property type="protein sequence ID" value="SEH08905.1"/>
    <property type="molecule type" value="Genomic_DNA"/>
</dbReference>
<dbReference type="Gene3D" id="2.60.40.10">
    <property type="entry name" value="Immunoglobulins"/>
    <property type="match status" value="3"/>
</dbReference>
<feature type="domain" description="PKD" evidence="2">
    <location>
        <begin position="538"/>
        <end position="627"/>
    </location>
</feature>
<dbReference type="Pfam" id="PF18911">
    <property type="entry name" value="PKD_4"/>
    <property type="match status" value="3"/>
</dbReference>
<dbReference type="InterPro" id="IPR006644">
    <property type="entry name" value="Cadg"/>
</dbReference>
<dbReference type="InterPro" id="IPR013783">
    <property type="entry name" value="Ig-like_fold"/>
</dbReference>
<dbReference type="CDD" id="cd00146">
    <property type="entry name" value="PKD"/>
    <property type="match status" value="3"/>
</dbReference>
<evidence type="ECO:0000313" key="4">
    <source>
        <dbReference type="Proteomes" id="UP000236724"/>
    </source>
</evidence>
<dbReference type="OrthoDB" id="9793251at2"/>
<dbReference type="PANTHER" id="PTHR35812">
    <property type="entry name" value="LIPOPROTEIN"/>
    <property type="match status" value="1"/>
</dbReference>
<organism evidence="3 4">
    <name type="scientific">Candidatus Venteria ishoeyi</name>
    <dbReference type="NCBI Taxonomy" id="1899563"/>
    <lineage>
        <taxon>Bacteria</taxon>
        <taxon>Pseudomonadati</taxon>
        <taxon>Pseudomonadota</taxon>
        <taxon>Gammaproteobacteria</taxon>
        <taxon>Thiotrichales</taxon>
        <taxon>Thiotrichaceae</taxon>
        <taxon>Venteria</taxon>
    </lineage>
</organism>
<evidence type="ECO:0000259" key="2">
    <source>
        <dbReference type="PROSITE" id="PS50093"/>
    </source>
</evidence>
<sequence>MMSIKNYDNKFVSGLQSGLLTLGLLFTGWSQAAQVCDESLAATTPDEEFNINTDGTVSHLKTELMWDRCSWGLSGENCESGTTGTYTWDEALQQAEIANSQAYKGYTDWRLPSKRELTSLVEYQCYGSAINETVFPAVSSSGFWSSSPNAKFSNYAWYVYFSNGSVSSNDEYDTLRVRLVRGGQAFAFLPDAPEQSCNGGATTLNNGEYTIDENGTANHHLTKLMWDRCAWGLSGANCETGTAQDYTWTAALAQVEQVNSQNYKGYSDWRLPTAYELHSISEEACYDPALNTSVFPSTPASGFWSSSPNAGNSYGAWGVFFYNGDVNSGNENYTLRVRLVRGGQAFDFLPEANQSPSAQFTLSPASGQAPLSVTLNGSASSDPEADNLTYAWTINGAAVGNGAMQFDYTFNTAGDYLIALTVTDSEGLSHSSSQNLTVTAQPVNQAPTAAFSLSHTSGQASLTVTLDGTTSSDPEADNLTYAWTINGDAVGNATMQFEHRFNSAGDYLVRLTVTDSEGLSHSSSQTLTVTAQPVNQAPSAAFTLSPASGQAPLTVTLDGTASSDPEADNLTYAWTINGDAVGNGAMQFEHRFNSADDYLVRLTVTDSEGLSHTSSQNLSVDAQVEDTPPVAGEKDVLEFSTEKNTYDIGEHLKVDLLEKISTNRFQRVDLWIAIEVPNGFFFFMTALPLKNTFDILPQAYKKSIETSDITHRVLEFEVPPGMGGIYRFYALTVAEGKNPVTDGSDVYRSDLAILEITLANQ</sequence>
<dbReference type="InterPro" id="IPR000601">
    <property type="entry name" value="PKD_dom"/>
</dbReference>
<evidence type="ECO:0000313" key="3">
    <source>
        <dbReference type="EMBL" id="SEH08905.1"/>
    </source>
</evidence>
<feature type="signal peptide" evidence="1">
    <location>
        <begin position="1"/>
        <end position="32"/>
    </location>
</feature>
<keyword evidence="3" id="KW-0378">Hydrolase</keyword>
<proteinExistence type="predicted"/>
<dbReference type="RefSeq" id="WP_103922415.1">
    <property type="nucleotide sequence ID" value="NZ_FMSV02000557.1"/>
</dbReference>
<protein>
    <submittedName>
        <fullName evidence="3">Microbial collagenase</fullName>
        <ecNumber evidence="3">3.4.24.3</ecNumber>
    </submittedName>
</protein>
<dbReference type="SMART" id="SM00736">
    <property type="entry name" value="CADG"/>
    <property type="match status" value="2"/>
</dbReference>
<dbReference type="SUPFAM" id="SSF49299">
    <property type="entry name" value="PKD domain"/>
    <property type="match status" value="3"/>
</dbReference>
<feature type="chain" id="PRO_5014977500" evidence="1">
    <location>
        <begin position="33"/>
        <end position="761"/>
    </location>
</feature>
<accession>A0A1H6FIM8</accession>
<dbReference type="Pfam" id="PF07603">
    <property type="entry name" value="Lcl_C"/>
    <property type="match status" value="2"/>
</dbReference>
<keyword evidence="1" id="KW-0732">Signal</keyword>
<dbReference type="PROSITE" id="PS50093">
    <property type="entry name" value="PKD"/>
    <property type="match status" value="3"/>
</dbReference>
<dbReference type="PANTHER" id="PTHR35812:SF1">
    <property type="entry name" value="LIPOPROTEIN"/>
    <property type="match status" value="1"/>
</dbReference>
<gene>
    <name evidence="3" type="primary">colA_3</name>
    <name evidence="3" type="ORF">MBHS_04798</name>
</gene>
<dbReference type="GO" id="GO:0016020">
    <property type="term" value="C:membrane"/>
    <property type="evidence" value="ECO:0007669"/>
    <property type="project" value="InterPro"/>
</dbReference>
<dbReference type="GO" id="GO:0004222">
    <property type="term" value="F:metalloendopeptidase activity"/>
    <property type="evidence" value="ECO:0007669"/>
    <property type="project" value="UniProtKB-EC"/>
</dbReference>
<dbReference type="Proteomes" id="UP000236724">
    <property type="component" value="Unassembled WGS sequence"/>
</dbReference>